<dbReference type="InterPro" id="IPR050834">
    <property type="entry name" value="Glycosyltransf_2"/>
</dbReference>
<dbReference type="Pfam" id="PF00535">
    <property type="entry name" value="Glycos_transf_2"/>
    <property type="match status" value="1"/>
</dbReference>
<dbReference type="Gene3D" id="3.90.550.10">
    <property type="entry name" value="Spore Coat Polysaccharide Biosynthesis Protein SpsA, Chain A"/>
    <property type="match status" value="1"/>
</dbReference>
<dbReference type="InterPro" id="IPR001173">
    <property type="entry name" value="Glyco_trans_2-like"/>
</dbReference>
<sequence length="307" mass="35796">MNYKIACVIVTYNRKEYLKRCLDAVEGQNRKPDCVFIIDNASKDGTEKFIIESGYNKRKGDIIYKYVRCHKNIGGAGGFYLGIKIAFEENVYDGLWVMDDDGEPEKNCLKELAKFLDNRDFIAPIVLSDEDHKSCSFVPNTTYEEFCKQANGLGIVEGWASPFNGILFSSRLIKQIGYPKKEMFIWGDEINYQLRAEKAGFHRMTSVKAIHYHPMDRQMPVCNENTLNVVIIPVESDWKLYCAIRNRVYNLHLLYNYYVTLKKAYELYRAYKTYYHSINVFDRDSLILKAVISGFCGYWKGLKQYFK</sequence>
<comment type="caution">
    <text evidence="3">The sequence shown here is derived from an EMBL/GenBank/DDBJ whole genome shotgun (WGS) entry which is preliminary data.</text>
</comment>
<keyword evidence="4" id="KW-1185">Reference proteome</keyword>
<evidence type="ECO:0000313" key="2">
    <source>
        <dbReference type="EMBL" id="MDN0023309.1"/>
    </source>
</evidence>
<reference evidence="3" key="2">
    <citation type="submission" date="2023-08" db="EMBL/GenBank/DDBJ databases">
        <title>Identification and characterization of horizontal gene transfer across gut microbiota members of farm animals based on homology search.</title>
        <authorList>
            <person name="Schwarzerova J."/>
            <person name="Nykrynova M."/>
            <person name="Jureckova K."/>
            <person name="Cejkova D."/>
            <person name="Rychlik I."/>
        </authorList>
    </citation>
    <scope>NUCLEOTIDE SEQUENCE</scope>
    <source>
        <strain evidence="3">ET15</strain>
        <strain evidence="2">ET37</strain>
    </source>
</reference>
<evidence type="ECO:0000313" key="3">
    <source>
        <dbReference type="EMBL" id="MDN0025950.1"/>
    </source>
</evidence>
<dbReference type="Proteomes" id="UP001168478">
    <property type="component" value="Unassembled WGS sequence"/>
</dbReference>
<reference evidence="3" key="1">
    <citation type="submission" date="2023-06" db="EMBL/GenBank/DDBJ databases">
        <authorList>
            <person name="Zeman M."/>
            <person name="Kubasova T."/>
            <person name="Jahodarova E."/>
            <person name="Nykrynova M."/>
            <person name="Rychlik I."/>
        </authorList>
    </citation>
    <scope>NUCLEOTIDE SEQUENCE</scope>
    <source>
        <strain evidence="3">ET15</strain>
        <strain evidence="2">ET37</strain>
    </source>
</reference>
<proteinExistence type="predicted"/>
<gene>
    <name evidence="2" type="ORF">QVN81_09790</name>
    <name evidence="3" type="ORF">QVN84_10535</name>
</gene>
<protein>
    <submittedName>
        <fullName evidence="3">Glycosyltransferase family 2 protein</fullName>
    </submittedName>
</protein>
<dbReference type="EMBL" id="JAUEIF010000010">
    <property type="protein sequence ID" value="MDN0025950.1"/>
    <property type="molecule type" value="Genomic_DNA"/>
</dbReference>
<organism evidence="3 5">
    <name type="scientific">Leyella lascolaii</name>
    <dbReference type="NCBI Taxonomy" id="1776379"/>
    <lineage>
        <taxon>Bacteria</taxon>
        <taxon>Pseudomonadati</taxon>
        <taxon>Bacteroidota</taxon>
        <taxon>Bacteroidia</taxon>
        <taxon>Bacteroidales</taxon>
        <taxon>Prevotellaceae</taxon>
        <taxon>Leyella</taxon>
    </lineage>
</organism>
<dbReference type="PANTHER" id="PTHR43685">
    <property type="entry name" value="GLYCOSYLTRANSFERASE"/>
    <property type="match status" value="1"/>
</dbReference>
<evidence type="ECO:0000259" key="1">
    <source>
        <dbReference type="Pfam" id="PF00535"/>
    </source>
</evidence>
<dbReference type="Proteomes" id="UP001167831">
    <property type="component" value="Unassembled WGS sequence"/>
</dbReference>
<evidence type="ECO:0000313" key="5">
    <source>
        <dbReference type="Proteomes" id="UP001168478"/>
    </source>
</evidence>
<dbReference type="SUPFAM" id="SSF53448">
    <property type="entry name" value="Nucleotide-diphospho-sugar transferases"/>
    <property type="match status" value="1"/>
</dbReference>
<dbReference type="PANTHER" id="PTHR43685:SF2">
    <property type="entry name" value="GLYCOSYLTRANSFERASE 2-LIKE DOMAIN-CONTAINING PROTEIN"/>
    <property type="match status" value="1"/>
</dbReference>
<feature type="domain" description="Glycosyltransferase 2-like" evidence="1">
    <location>
        <begin position="8"/>
        <end position="123"/>
    </location>
</feature>
<name>A0AAW7JL23_9BACT</name>
<accession>A0AAW7JL23</accession>
<evidence type="ECO:0000313" key="4">
    <source>
        <dbReference type="Proteomes" id="UP001167831"/>
    </source>
</evidence>
<dbReference type="AlphaFoldDB" id="A0AAW7JL23"/>
<dbReference type="CDD" id="cd04185">
    <property type="entry name" value="GT_2_like_b"/>
    <property type="match status" value="1"/>
</dbReference>
<dbReference type="EMBL" id="JAUEIE010000010">
    <property type="protein sequence ID" value="MDN0023309.1"/>
    <property type="molecule type" value="Genomic_DNA"/>
</dbReference>
<dbReference type="InterPro" id="IPR029044">
    <property type="entry name" value="Nucleotide-diphossugar_trans"/>
</dbReference>
<dbReference type="RefSeq" id="WP_289825718.1">
    <property type="nucleotide sequence ID" value="NZ_JAUEIE010000010.1"/>
</dbReference>